<dbReference type="Pfam" id="PF10091">
    <property type="entry name" value="Glycoamylase"/>
    <property type="match status" value="1"/>
</dbReference>
<reference evidence="2 3" key="1">
    <citation type="submission" date="2020-08" db="EMBL/GenBank/DDBJ databases">
        <title>Genomic Encyclopedia of Type Strains, Phase IV (KMG-IV): sequencing the most valuable type-strain genomes for metagenomic binning, comparative biology and taxonomic classification.</title>
        <authorList>
            <person name="Goeker M."/>
        </authorList>
    </citation>
    <scope>NUCLEOTIDE SEQUENCE [LARGE SCALE GENOMIC DNA]</scope>
    <source>
        <strain evidence="2 3">DSM 27471</strain>
    </source>
</reference>
<evidence type="ECO:0000313" key="2">
    <source>
        <dbReference type="EMBL" id="MBB3186615.1"/>
    </source>
</evidence>
<evidence type="ECO:0000313" key="3">
    <source>
        <dbReference type="Proteomes" id="UP000544222"/>
    </source>
</evidence>
<name>A0A7W5DPW4_9PORP</name>
<dbReference type="InterPro" id="IPR019282">
    <property type="entry name" value="Glycoamylase-like_cons_dom"/>
</dbReference>
<dbReference type="InterPro" id="IPR008930">
    <property type="entry name" value="Terpenoid_cyclase/PrenylTrfase"/>
</dbReference>
<gene>
    <name evidence="2" type="ORF">FHX64_000778</name>
</gene>
<evidence type="ECO:0000259" key="1">
    <source>
        <dbReference type="Pfam" id="PF10091"/>
    </source>
</evidence>
<organism evidence="2 3">
    <name type="scientific">Microbacter margulisiae</name>
    <dbReference type="NCBI Taxonomy" id="1350067"/>
    <lineage>
        <taxon>Bacteria</taxon>
        <taxon>Pseudomonadati</taxon>
        <taxon>Bacteroidota</taxon>
        <taxon>Bacteroidia</taxon>
        <taxon>Bacteroidales</taxon>
        <taxon>Porphyromonadaceae</taxon>
        <taxon>Microbacter</taxon>
    </lineage>
</organism>
<protein>
    <recommendedName>
        <fullName evidence="1">Glycoamylase-like domain-containing protein</fullName>
    </recommendedName>
</protein>
<dbReference type="RefSeq" id="WP_183412486.1">
    <property type="nucleotide sequence ID" value="NZ_JACHYB010000001.1"/>
</dbReference>
<dbReference type="SUPFAM" id="SSF48239">
    <property type="entry name" value="Terpenoid cyclases/Protein prenyltransferases"/>
    <property type="match status" value="1"/>
</dbReference>
<dbReference type="EMBL" id="JACHYB010000001">
    <property type="protein sequence ID" value="MBB3186615.1"/>
    <property type="molecule type" value="Genomic_DNA"/>
</dbReference>
<proteinExistence type="predicted"/>
<sequence length="530" mass="60319">MTKFLSIAFFLTFCVASLQSQKYVVPGYIKARGYDAHVKLTFDNPDAFTYDIYASTNGGKTFIMRAETSGDDYLDFVNDLGRNLSLVYRVVPKGMNVLSKDAEKFQVKAQTHVFTDEELLDMVQKYTTRYFFNYADPDCGMARERNNNPNGNIVTTGGTGFGIMALIAADHRGYFPHEAVFHKIDQIVTFLQKADRFHGAWAHWYNGNTGKVFNFSKYDNGGDLVETAYMIEGLLTARQYYQDGNAEEQALCQRITKLWEGVDWNWYTQGTDSLYWHWSPTYGFKLNHRITGFDETMITYVLAASSPTHPIRPEVFKCYSISSYFYNGKSYFGIPLALGMPYGGPLFFCHYSFLGMNPHGLVDKNANYWTLNRNHVLIQRAYAIANPKHEAGLSKDSWGFTSSDDPLDGYTSHQLGTNEENGTISPTAALASLPYAPKEILPVYRHFYYDLGKKIFGPYGFYDAFNLGLVQGQQVVHSYLAIDEGPIPVMIENYRSGLLWNLFMQNKDIQLGLKKLGFQFQIKQESSYVQ</sequence>
<feature type="domain" description="Glycoamylase-like" evidence="1">
    <location>
        <begin position="287"/>
        <end position="506"/>
    </location>
</feature>
<comment type="caution">
    <text evidence="2">The sequence shown here is derived from an EMBL/GenBank/DDBJ whole genome shotgun (WGS) entry which is preliminary data.</text>
</comment>
<keyword evidence="3" id="KW-1185">Reference proteome</keyword>
<dbReference type="Proteomes" id="UP000544222">
    <property type="component" value="Unassembled WGS sequence"/>
</dbReference>
<accession>A0A7W5DPW4</accession>
<dbReference type="AlphaFoldDB" id="A0A7W5DPW4"/>
<dbReference type="Gene3D" id="1.50.10.140">
    <property type="match status" value="1"/>
</dbReference>